<dbReference type="Pfam" id="PF00440">
    <property type="entry name" value="TetR_N"/>
    <property type="match status" value="1"/>
</dbReference>
<dbReference type="PANTHER" id="PTHR47506">
    <property type="entry name" value="TRANSCRIPTIONAL REGULATORY PROTEIN"/>
    <property type="match status" value="1"/>
</dbReference>
<organism evidence="6 7">
    <name type="scientific">Taibaiella chishuiensis</name>
    <dbReference type="NCBI Taxonomy" id="1434707"/>
    <lineage>
        <taxon>Bacteria</taxon>
        <taxon>Pseudomonadati</taxon>
        <taxon>Bacteroidota</taxon>
        <taxon>Chitinophagia</taxon>
        <taxon>Chitinophagales</taxon>
        <taxon>Chitinophagaceae</taxon>
        <taxon>Taibaiella</taxon>
    </lineage>
</organism>
<comment type="caution">
    <text evidence="6">The sequence shown here is derived from an EMBL/GenBank/DDBJ whole genome shotgun (WGS) entry which is preliminary data.</text>
</comment>
<sequence>MARTKEFDPAERLLRARSLFWEKGYQATSMEDLVQGMGLNRGSIYDTYGDKHALFLQCLDSYVSEAESCYKAMARQYRSPMQALEQIINKAADTTLQEKKSCMAVKAAFELGESDPEIHQVLKTNADTITRIFAALLTRAQDQGELGKDKDPQVLARLVQCSLSGFWQHYTLYHNPAQVRKLIRQLFALIRA</sequence>
<evidence type="ECO:0000313" key="7">
    <source>
        <dbReference type="Proteomes" id="UP000240572"/>
    </source>
</evidence>
<accession>A0A2P8D7U6</accession>
<dbReference type="InterPro" id="IPR036271">
    <property type="entry name" value="Tet_transcr_reg_TetR-rel_C_sf"/>
</dbReference>
<gene>
    <name evidence="6" type="ORF">B0I18_102275</name>
</gene>
<evidence type="ECO:0000256" key="2">
    <source>
        <dbReference type="ARBA" id="ARBA00023125"/>
    </source>
</evidence>
<dbReference type="SUPFAM" id="SSF48498">
    <property type="entry name" value="Tetracyclin repressor-like, C-terminal domain"/>
    <property type="match status" value="1"/>
</dbReference>
<dbReference type="Gene3D" id="1.10.357.10">
    <property type="entry name" value="Tetracycline Repressor, domain 2"/>
    <property type="match status" value="1"/>
</dbReference>
<feature type="DNA-binding region" description="H-T-H motif" evidence="4">
    <location>
        <begin position="29"/>
        <end position="48"/>
    </location>
</feature>
<dbReference type="AlphaFoldDB" id="A0A2P8D7U6"/>
<reference evidence="6 7" key="1">
    <citation type="submission" date="2018-03" db="EMBL/GenBank/DDBJ databases">
        <title>Genomic Encyclopedia of Type Strains, Phase III (KMG-III): the genomes of soil and plant-associated and newly described type strains.</title>
        <authorList>
            <person name="Whitman W."/>
        </authorList>
    </citation>
    <scope>NUCLEOTIDE SEQUENCE [LARGE SCALE GENOMIC DNA]</scope>
    <source>
        <strain evidence="6 7">CGMCC 1.12700</strain>
    </source>
</reference>
<keyword evidence="2 4" id="KW-0238">DNA-binding</keyword>
<protein>
    <submittedName>
        <fullName evidence="6">TetR family transcriptional regulator</fullName>
    </submittedName>
</protein>
<dbReference type="InterPro" id="IPR001647">
    <property type="entry name" value="HTH_TetR"/>
</dbReference>
<evidence type="ECO:0000256" key="1">
    <source>
        <dbReference type="ARBA" id="ARBA00023015"/>
    </source>
</evidence>
<dbReference type="Proteomes" id="UP000240572">
    <property type="component" value="Unassembled WGS sequence"/>
</dbReference>
<dbReference type="PROSITE" id="PS50977">
    <property type="entry name" value="HTH_TETR_2"/>
    <property type="match status" value="1"/>
</dbReference>
<dbReference type="GO" id="GO:0003677">
    <property type="term" value="F:DNA binding"/>
    <property type="evidence" value="ECO:0007669"/>
    <property type="project" value="UniProtKB-UniRule"/>
</dbReference>
<evidence type="ECO:0000256" key="3">
    <source>
        <dbReference type="ARBA" id="ARBA00023163"/>
    </source>
</evidence>
<name>A0A2P8D7U6_9BACT</name>
<evidence type="ECO:0000313" key="6">
    <source>
        <dbReference type="EMBL" id="PSK93305.1"/>
    </source>
</evidence>
<evidence type="ECO:0000256" key="4">
    <source>
        <dbReference type="PROSITE-ProRule" id="PRU00335"/>
    </source>
</evidence>
<dbReference type="PANTHER" id="PTHR47506:SF10">
    <property type="entry name" value="TRANSCRIPTIONAL REGULATORY PROTEIN"/>
    <property type="match status" value="1"/>
</dbReference>
<dbReference type="Pfam" id="PF16925">
    <property type="entry name" value="TetR_C_13"/>
    <property type="match status" value="1"/>
</dbReference>
<keyword evidence="3" id="KW-0804">Transcription</keyword>
<proteinExistence type="predicted"/>
<dbReference type="InterPro" id="IPR009057">
    <property type="entry name" value="Homeodomain-like_sf"/>
</dbReference>
<dbReference type="EMBL" id="PYGD01000002">
    <property type="protein sequence ID" value="PSK93305.1"/>
    <property type="molecule type" value="Genomic_DNA"/>
</dbReference>
<dbReference type="RefSeq" id="WP_106522319.1">
    <property type="nucleotide sequence ID" value="NZ_PYGD01000002.1"/>
</dbReference>
<evidence type="ECO:0000259" key="5">
    <source>
        <dbReference type="PROSITE" id="PS50977"/>
    </source>
</evidence>
<dbReference type="Gene3D" id="1.10.10.60">
    <property type="entry name" value="Homeodomain-like"/>
    <property type="match status" value="1"/>
</dbReference>
<dbReference type="InterPro" id="IPR011075">
    <property type="entry name" value="TetR_C"/>
</dbReference>
<dbReference type="OrthoDB" id="9795242at2"/>
<keyword evidence="7" id="KW-1185">Reference proteome</keyword>
<feature type="domain" description="HTH tetR-type" evidence="5">
    <location>
        <begin position="6"/>
        <end position="66"/>
    </location>
</feature>
<dbReference type="SUPFAM" id="SSF46689">
    <property type="entry name" value="Homeodomain-like"/>
    <property type="match status" value="1"/>
</dbReference>
<keyword evidence="1" id="KW-0805">Transcription regulation</keyword>